<protein>
    <recommendedName>
        <fullName evidence="3">3-methyladenine DNA glycosylase</fullName>
    </recommendedName>
</protein>
<dbReference type="RefSeq" id="WP_010843813.1">
    <property type="nucleotide sequence ID" value="NZ_AQPW01000023.1"/>
</dbReference>
<evidence type="ECO:0008006" key="3">
    <source>
        <dbReference type="Google" id="ProtNLM"/>
    </source>
</evidence>
<comment type="caution">
    <text evidence="1">The sequence shown here is derived from an EMBL/GenBank/DDBJ whole genome shotgun (WGS) entry which is preliminary data.</text>
</comment>
<sequence>MASTRLPSPGPVRDATLLTGGAWRSRRDAHRRAVDDLIGPYLDARRRGARHPVIDFLFTYYSSRPAHVLRWHPGFGVTLEEGEEFLGLRGYEQTEAGVHVGEFYLRSRADALAAAVDVLGATARRPARLGCFGLHEWAMVYRTDHTRHDMPLRLGTAGTDAVVESMPLRCTHFDAFRFFTDPARPHNDTMLTRASQIEHEQPGCLHATMDLYRYCFTLAPLVPSDLTLDCFALALRARDLDMRASPYDLSDLGYSPVRIETPAGRAEYVREQSAIAERGATLRSRLFDLCTELADRAHHS</sequence>
<dbReference type="EMBL" id="AQPW01000023">
    <property type="protein sequence ID" value="EON31566.1"/>
    <property type="molecule type" value="Genomic_DNA"/>
</dbReference>
<proteinExistence type="predicted"/>
<reference evidence="1 2" key="1">
    <citation type="journal article" date="2013" name="Genome Announc.">
        <title>Draft Genome Sequence of a Benzothiophene-Desulfurizing Bacterium, Gordona terrae Strain C-6.</title>
        <authorList>
            <person name="Wang W."/>
            <person name="Ma T."/>
            <person name="Ren Y."/>
            <person name="Li G."/>
        </authorList>
    </citation>
    <scope>NUCLEOTIDE SEQUENCE [LARGE SCALE GENOMIC DNA]</scope>
    <source>
        <strain evidence="1 2">C-6</strain>
    </source>
</reference>
<evidence type="ECO:0000313" key="1">
    <source>
        <dbReference type="EMBL" id="EON31566.1"/>
    </source>
</evidence>
<evidence type="ECO:0000313" key="2">
    <source>
        <dbReference type="Proteomes" id="UP000013569"/>
    </source>
</evidence>
<dbReference type="PATRIC" id="fig|1316928.3.peg.3446"/>
<name>R7Y6B3_9ACTN</name>
<accession>R7Y6B3</accession>
<dbReference type="Proteomes" id="UP000013569">
    <property type="component" value="Unassembled WGS sequence"/>
</dbReference>
<organism evidence="1 2">
    <name type="scientific">Gordonia terrae C-6</name>
    <dbReference type="NCBI Taxonomy" id="1316928"/>
    <lineage>
        <taxon>Bacteria</taxon>
        <taxon>Bacillati</taxon>
        <taxon>Actinomycetota</taxon>
        <taxon>Actinomycetes</taxon>
        <taxon>Mycobacteriales</taxon>
        <taxon>Gordoniaceae</taxon>
        <taxon>Gordonia</taxon>
    </lineage>
</organism>
<gene>
    <name evidence="1" type="ORF">GTC6_17062</name>
</gene>
<dbReference type="AlphaFoldDB" id="R7Y6B3"/>